<comment type="similarity">
    <text evidence="1">Belongs to the helicase family. UvrD subfamily.</text>
</comment>
<keyword evidence="11" id="KW-0413">Isomerase</keyword>
<dbReference type="GO" id="GO:0000725">
    <property type="term" value="P:recombinational repair"/>
    <property type="evidence" value="ECO:0007669"/>
    <property type="project" value="TreeGrafter"/>
</dbReference>
<evidence type="ECO:0000256" key="8">
    <source>
        <dbReference type="ARBA" id="ARBA00022840"/>
    </source>
</evidence>
<evidence type="ECO:0000256" key="6">
    <source>
        <dbReference type="ARBA" id="ARBA00022806"/>
    </source>
</evidence>
<dbReference type="EMBL" id="LCRH01000049">
    <property type="protein sequence ID" value="KKW31834.1"/>
    <property type="molecule type" value="Genomic_DNA"/>
</dbReference>
<dbReference type="InterPro" id="IPR013986">
    <property type="entry name" value="DExx_box_DNA_helicase_dom_sf"/>
</dbReference>
<dbReference type="SUPFAM" id="SSF52540">
    <property type="entry name" value="P-loop containing nucleoside triphosphate hydrolases"/>
    <property type="match status" value="1"/>
</dbReference>
<comment type="caution">
    <text evidence="15">Lacks conserved residue(s) required for the propagation of feature annotation.</text>
</comment>
<keyword evidence="9" id="KW-0238">DNA-binding</keyword>
<dbReference type="GO" id="GO:0043138">
    <property type="term" value="F:3'-5' DNA helicase activity"/>
    <property type="evidence" value="ECO:0007669"/>
    <property type="project" value="UniProtKB-EC"/>
</dbReference>
<evidence type="ECO:0000256" key="7">
    <source>
        <dbReference type="ARBA" id="ARBA00022839"/>
    </source>
</evidence>
<evidence type="ECO:0000256" key="13">
    <source>
        <dbReference type="ARBA" id="ARBA00034808"/>
    </source>
</evidence>
<name>A0A0G2AH01_9BACT</name>
<keyword evidence="8 15" id="KW-0067">ATP-binding</keyword>
<evidence type="ECO:0000256" key="2">
    <source>
        <dbReference type="ARBA" id="ARBA00022722"/>
    </source>
</evidence>
<evidence type="ECO:0000256" key="14">
    <source>
        <dbReference type="ARBA" id="ARBA00048988"/>
    </source>
</evidence>
<comment type="catalytic activity">
    <reaction evidence="14">
        <text>ATP + H2O = ADP + phosphate + H(+)</text>
        <dbReference type="Rhea" id="RHEA:13065"/>
        <dbReference type="ChEBI" id="CHEBI:15377"/>
        <dbReference type="ChEBI" id="CHEBI:15378"/>
        <dbReference type="ChEBI" id="CHEBI:30616"/>
        <dbReference type="ChEBI" id="CHEBI:43474"/>
        <dbReference type="ChEBI" id="CHEBI:456216"/>
        <dbReference type="EC" id="5.6.2.4"/>
    </reaction>
</comment>
<keyword evidence="5 15" id="KW-0378">Hydrolase</keyword>
<evidence type="ECO:0000259" key="17">
    <source>
        <dbReference type="PROSITE" id="PS51217"/>
    </source>
</evidence>
<proteinExistence type="inferred from homology"/>
<dbReference type="Gene3D" id="3.90.320.10">
    <property type="match status" value="1"/>
</dbReference>
<keyword evidence="3 15" id="KW-0547">Nucleotide-binding</keyword>
<evidence type="ECO:0000259" key="16">
    <source>
        <dbReference type="PROSITE" id="PS51198"/>
    </source>
</evidence>
<evidence type="ECO:0000256" key="15">
    <source>
        <dbReference type="PROSITE-ProRule" id="PRU00560"/>
    </source>
</evidence>
<evidence type="ECO:0000256" key="10">
    <source>
        <dbReference type="ARBA" id="ARBA00023204"/>
    </source>
</evidence>
<sequence>GKKADLDSAQADEVATSELVRLEELARAYATYQQILLENDALDFGDLMLYTLKLLRTRPTVRDQIRSRFKFVLVDEFQDTNDAQYEIVKLIAEPRRNLTVVGDDDQAIYRFRGASMANIEKFEKDFADAKRVVLTKNYRSAQEILDRAHAFIQHNNPNRLEAAQERQLSKKLEAANESTAQIEHIHALTATEEVARVVERIVGLKAEEGTDWSDFVILVRSNAGGMDFAAALERHKIPYQFLALSGLYTKPAVLDLMAYMRVIDNPFDSPSFFRLLTSKIVGVGERSILELNQWAQQKGKSLFEACEQVGSISEVPVDDQQTIHRLLEQLSEFQRSARTRPVGELFVIVAKDSGYLEYLNTRSEQKKLDSFSYLSQFYKRLKSFERRSDHPVLHNFLAEFAHERDAGEEGSLSVDLESGPDMVRIMTVHAAKGLEFKHVFVVNLVAQRFPTNQKNDAIPLPEGLGSAPENDKDAHLEEERRLFYVAMTRAKRGLYFTSAEDYGGARARKLSRFLHELGYESTEVAREIVELFDEDQGPKAEDQQSVTFPVPKQFSFTQLAAFKTCPLQYKFAHVLKVPVMGKWTFSYGKTMHNTMQRFFTLWLERTGAQQGSLFGVTPSVSGELPVSLRELVEAYEVCWQDDWFENDRQRQEYREQGLASLKNFYREIPLSRPDPIGVEMPFKMKFGEVVLKGRIDRIDRFEDGVEIIDYKTGSPKTELSKDDKEQLFLYQLAARDVLGLVPKRLTYHYLTDNSQLSFLGTDDQLLDLQESIVERVGAIRSSKFDPTPGFHCQYCDFAGICEFRSKV</sequence>
<evidence type="ECO:0000313" key="19">
    <source>
        <dbReference type="Proteomes" id="UP000034054"/>
    </source>
</evidence>
<evidence type="ECO:0000256" key="4">
    <source>
        <dbReference type="ARBA" id="ARBA00022763"/>
    </source>
</evidence>
<evidence type="ECO:0000256" key="12">
    <source>
        <dbReference type="ARBA" id="ARBA00034617"/>
    </source>
</evidence>
<evidence type="ECO:0000256" key="11">
    <source>
        <dbReference type="ARBA" id="ARBA00023235"/>
    </source>
</evidence>
<dbReference type="Pfam" id="PF12705">
    <property type="entry name" value="PDDEXK_1"/>
    <property type="match status" value="1"/>
</dbReference>
<dbReference type="PANTHER" id="PTHR11070:SF2">
    <property type="entry name" value="ATP-DEPENDENT DNA HELICASE SRS2"/>
    <property type="match status" value="1"/>
</dbReference>
<evidence type="ECO:0000256" key="3">
    <source>
        <dbReference type="ARBA" id="ARBA00022741"/>
    </source>
</evidence>
<dbReference type="CDD" id="cd17932">
    <property type="entry name" value="DEXQc_UvrD"/>
    <property type="match status" value="1"/>
</dbReference>
<dbReference type="GO" id="GO:0004527">
    <property type="term" value="F:exonuclease activity"/>
    <property type="evidence" value="ECO:0007669"/>
    <property type="project" value="UniProtKB-KW"/>
</dbReference>
<dbReference type="EC" id="5.6.2.4" evidence="13"/>
<organism evidence="18 19">
    <name type="scientific">Candidatus Uhrbacteria bacterium GW2011_GWA2_52_8d</name>
    <dbReference type="NCBI Taxonomy" id="1618979"/>
    <lineage>
        <taxon>Bacteria</taxon>
        <taxon>Candidatus Uhriibacteriota</taxon>
    </lineage>
</organism>
<dbReference type="Gene3D" id="1.10.10.160">
    <property type="match status" value="1"/>
</dbReference>
<feature type="domain" description="UvrD-like helicase C-terminal" evidence="17">
    <location>
        <begin position="142"/>
        <end position="433"/>
    </location>
</feature>
<dbReference type="PROSITE" id="PS51198">
    <property type="entry name" value="UVRD_HELICASE_ATP_BIND"/>
    <property type="match status" value="1"/>
</dbReference>
<dbReference type="InterPro" id="IPR000212">
    <property type="entry name" value="DNA_helicase_UvrD/REP"/>
</dbReference>
<feature type="domain" description="UvrD-like helicase ATP-binding" evidence="16">
    <location>
        <begin position="1"/>
        <end position="141"/>
    </location>
</feature>
<evidence type="ECO:0000256" key="5">
    <source>
        <dbReference type="ARBA" id="ARBA00022801"/>
    </source>
</evidence>
<evidence type="ECO:0000256" key="1">
    <source>
        <dbReference type="ARBA" id="ARBA00009922"/>
    </source>
</evidence>
<dbReference type="InterPro" id="IPR027417">
    <property type="entry name" value="P-loop_NTPase"/>
</dbReference>
<comment type="caution">
    <text evidence="18">The sequence shown here is derived from an EMBL/GenBank/DDBJ whole genome shotgun (WGS) entry which is preliminary data.</text>
</comment>
<dbReference type="GO" id="GO:0005524">
    <property type="term" value="F:ATP binding"/>
    <property type="evidence" value="ECO:0007669"/>
    <property type="project" value="UniProtKB-UniRule"/>
</dbReference>
<keyword evidence="6 15" id="KW-0347">Helicase</keyword>
<dbReference type="PROSITE" id="PS51217">
    <property type="entry name" value="UVRD_HELICASE_CTER"/>
    <property type="match status" value="1"/>
</dbReference>
<dbReference type="InterPro" id="IPR011604">
    <property type="entry name" value="PDDEXK-like_dom_sf"/>
</dbReference>
<accession>A0A0G2AH01</accession>
<comment type="catalytic activity">
    <reaction evidence="12">
        <text>Couples ATP hydrolysis with the unwinding of duplex DNA by translocating in the 3'-5' direction.</text>
        <dbReference type="EC" id="5.6.2.4"/>
    </reaction>
</comment>
<keyword evidence="4" id="KW-0227">DNA damage</keyword>
<keyword evidence="10" id="KW-0234">DNA repair</keyword>
<evidence type="ECO:0000256" key="9">
    <source>
        <dbReference type="ARBA" id="ARBA00023125"/>
    </source>
</evidence>
<dbReference type="InterPro" id="IPR011335">
    <property type="entry name" value="Restrct_endonuc-II-like"/>
</dbReference>
<protein>
    <recommendedName>
        <fullName evidence="13">DNA 3'-5' helicase</fullName>
        <ecNumber evidence="13">5.6.2.4</ecNumber>
    </recommendedName>
</protein>
<dbReference type="Gene3D" id="3.40.50.300">
    <property type="entry name" value="P-loop containing nucleotide triphosphate hydrolases"/>
    <property type="match status" value="2"/>
</dbReference>
<reference evidence="18 19" key="1">
    <citation type="journal article" date="2015" name="Nature">
        <title>rRNA introns, odd ribosomes, and small enigmatic genomes across a large radiation of phyla.</title>
        <authorList>
            <person name="Brown C.T."/>
            <person name="Hug L.A."/>
            <person name="Thomas B.C."/>
            <person name="Sharon I."/>
            <person name="Castelle C.J."/>
            <person name="Singh A."/>
            <person name="Wilkins M.J."/>
            <person name="Williams K.H."/>
            <person name="Banfield J.F."/>
        </authorList>
    </citation>
    <scope>NUCLEOTIDE SEQUENCE [LARGE SCALE GENOMIC DNA]</scope>
</reference>
<dbReference type="PANTHER" id="PTHR11070">
    <property type="entry name" value="UVRD / RECB / PCRA DNA HELICASE FAMILY MEMBER"/>
    <property type="match status" value="1"/>
</dbReference>
<keyword evidence="2" id="KW-0540">Nuclease</keyword>
<dbReference type="Pfam" id="PF00580">
    <property type="entry name" value="UvrD-helicase"/>
    <property type="match status" value="1"/>
</dbReference>
<dbReference type="InterPro" id="IPR038726">
    <property type="entry name" value="PDDEXK_AddAB-type"/>
</dbReference>
<evidence type="ECO:0000313" key="18">
    <source>
        <dbReference type="EMBL" id="KKW31834.1"/>
    </source>
</evidence>
<keyword evidence="7" id="KW-0269">Exonuclease</keyword>
<dbReference type="Pfam" id="PF13361">
    <property type="entry name" value="UvrD_C"/>
    <property type="match status" value="1"/>
</dbReference>
<dbReference type="Gene3D" id="1.10.486.10">
    <property type="entry name" value="PCRA, domain 4"/>
    <property type="match status" value="1"/>
</dbReference>
<dbReference type="AlphaFoldDB" id="A0A0G2AH01"/>
<dbReference type="GO" id="GO:0003677">
    <property type="term" value="F:DNA binding"/>
    <property type="evidence" value="ECO:0007669"/>
    <property type="project" value="UniProtKB-KW"/>
</dbReference>
<dbReference type="InterPro" id="IPR014016">
    <property type="entry name" value="UvrD-like_ATP-bd"/>
</dbReference>
<dbReference type="InterPro" id="IPR014017">
    <property type="entry name" value="DNA_helicase_UvrD-like_C"/>
</dbReference>
<feature type="non-terminal residue" evidence="18">
    <location>
        <position position="1"/>
    </location>
</feature>
<dbReference type="Proteomes" id="UP000034054">
    <property type="component" value="Unassembled WGS sequence"/>
</dbReference>
<dbReference type="SUPFAM" id="SSF52980">
    <property type="entry name" value="Restriction endonuclease-like"/>
    <property type="match status" value="1"/>
</dbReference>
<gene>
    <name evidence="18" type="ORF">UY76_C0049G0006</name>
</gene>